<proteinExistence type="predicted"/>
<organism evidence="1 2">
    <name type="scientific">Portunus trituberculatus</name>
    <name type="common">Swimming crab</name>
    <name type="synonym">Neptunus trituberculatus</name>
    <dbReference type="NCBI Taxonomy" id="210409"/>
    <lineage>
        <taxon>Eukaryota</taxon>
        <taxon>Metazoa</taxon>
        <taxon>Ecdysozoa</taxon>
        <taxon>Arthropoda</taxon>
        <taxon>Crustacea</taxon>
        <taxon>Multicrustacea</taxon>
        <taxon>Malacostraca</taxon>
        <taxon>Eumalacostraca</taxon>
        <taxon>Eucarida</taxon>
        <taxon>Decapoda</taxon>
        <taxon>Pleocyemata</taxon>
        <taxon>Brachyura</taxon>
        <taxon>Eubrachyura</taxon>
        <taxon>Portunoidea</taxon>
        <taxon>Portunidae</taxon>
        <taxon>Portuninae</taxon>
        <taxon>Portunus</taxon>
    </lineage>
</organism>
<protein>
    <submittedName>
        <fullName evidence="1">Uncharacterized protein</fullName>
    </submittedName>
</protein>
<name>A0A5B7GS54_PORTR</name>
<reference evidence="1 2" key="1">
    <citation type="submission" date="2019-05" db="EMBL/GenBank/DDBJ databases">
        <title>Another draft genome of Portunus trituberculatus and its Hox gene families provides insights of decapod evolution.</title>
        <authorList>
            <person name="Jeong J.-H."/>
            <person name="Song I."/>
            <person name="Kim S."/>
            <person name="Choi T."/>
            <person name="Kim D."/>
            <person name="Ryu S."/>
            <person name="Kim W."/>
        </authorList>
    </citation>
    <scope>NUCLEOTIDE SEQUENCE [LARGE SCALE GENOMIC DNA]</scope>
    <source>
        <tissue evidence="1">Muscle</tissue>
    </source>
</reference>
<dbReference type="Proteomes" id="UP000324222">
    <property type="component" value="Unassembled WGS sequence"/>
</dbReference>
<keyword evidence="2" id="KW-1185">Reference proteome</keyword>
<evidence type="ECO:0000313" key="2">
    <source>
        <dbReference type="Proteomes" id="UP000324222"/>
    </source>
</evidence>
<sequence length="73" mass="8243">MQDHKEGDSAQDLNLLATPLRDRSWHRPVAVHGCSVSVARAVGPWQQNYQQLDSHDLNINPCSFSFVYCGYVL</sequence>
<comment type="caution">
    <text evidence="1">The sequence shown here is derived from an EMBL/GenBank/DDBJ whole genome shotgun (WGS) entry which is preliminary data.</text>
</comment>
<dbReference type="AlphaFoldDB" id="A0A5B7GS54"/>
<gene>
    <name evidence="1" type="ORF">E2C01_053463</name>
</gene>
<accession>A0A5B7GS54</accession>
<evidence type="ECO:0000313" key="1">
    <source>
        <dbReference type="EMBL" id="MPC59444.1"/>
    </source>
</evidence>
<dbReference type="EMBL" id="VSRR010016567">
    <property type="protein sequence ID" value="MPC59444.1"/>
    <property type="molecule type" value="Genomic_DNA"/>
</dbReference>